<evidence type="ECO:0000256" key="5">
    <source>
        <dbReference type="SAM" id="SignalP"/>
    </source>
</evidence>
<feature type="compositionally biased region" description="Low complexity" evidence="4">
    <location>
        <begin position="15"/>
        <end position="40"/>
    </location>
</feature>
<feature type="signal peptide" evidence="5">
    <location>
        <begin position="1"/>
        <end position="18"/>
    </location>
</feature>
<gene>
    <name evidence="6" type="ORF">MRATA1EN1_LOCUS15222</name>
</gene>
<evidence type="ECO:0000256" key="3">
    <source>
        <dbReference type="ARBA" id="ARBA00022729"/>
    </source>
</evidence>
<organism evidence="6 7">
    <name type="scientific">Rangifer tarandus platyrhynchus</name>
    <name type="common">Svalbard reindeer</name>
    <dbReference type="NCBI Taxonomy" id="3082113"/>
    <lineage>
        <taxon>Eukaryota</taxon>
        <taxon>Metazoa</taxon>
        <taxon>Chordata</taxon>
        <taxon>Craniata</taxon>
        <taxon>Vertebrata</taxon>
        <taxon>Euteleostomi</taxon>
        <taxon>Mammalia</taxon>
        <taxon>Eutheria</taxon>
        <taxon>Laurasiatheria</taxon>
        <taxon>Artiodactyla</taxon>
        <taxon>Ruminantia</taxon>
        <taxon>Pecora</taxon>
        <taxon>Cervidae</taxon>
        <taxon>Odocoileinae</taxon>
        <taxon>Rangifer</taxon>
    </lineage>
</organism>
<evidence type="ECO:0008006" key="8">
    <source>
        <dbReference type="Google" id="ProtNLM"/>
    </source>
</evidence>
<dbReference type="Proteomes" id="UP001176941">
    <property type="component" value="Chromosome 25"/>
</dbReference>
<accession>A0ABN8YXD5</accession>
<keyword evidence="2" id="KW-0964">Secreted</keyword>
<evidence type="ECO:0000256" key="1">
    <source>
        <dbReference type="ARBA" id="ARBA00004613"/>
    </source>
</evidence>
<proteinExistence type="predicted"/>
<dbReference type="SMART" id="SM01412">
    <property type="entry name" value="Pro-rich"/>
    <property type="match status" value="1"/>
</dbReference>
<protein>
    <recommendedName>
        <fullName evidence="8">Basic proline-rich protein-like</fullName>
    </recommendedName>
</protein>
<feature type="chain" id="PRO_5045157270" description="Basic proline-rich protein-like" evidence="5">
    <location>
        <begin position="19"/>
        <end position="142"/>
    </location>
</feature>
<reference evidence="6" key="1">
    <citation type="submission" date="2023-04" db="EMBL/GenBank/DDBJ databases">
        <authorList>
            <consortium name="ELIXIR-Norway"/>
        </authorList>
    </citation>
    <scope>NUCLEOTIDE SEQUENCE [LARGE SCALE GENOMIC DNA]</scope>
</reference>
<dbReference type="PRINTS" id="PR01217">
    <property type="entry name" value="PRICHEXTENSN"/>
</dbReference>
<evidence type="ECO:0000313" key="6">
    <source>
        <dbReference type="EMBL" id="CAI9166260.1"/>
    </source>
</evidence>
<feature type="region of interest" description="Disordered" evidence="4">
    <location>
        <begin position="15"/>
        <end position="142"/>
    </location>
</feature>
<evidence type="ECO:0000313" key="7">
    <source>
        <dbReference type="Proteomes" id="UP001176941"/>
    </source>
</evidence>
<keyword evidence="3 5" id="KW-0732">Signal</keyword>
<keyword evidence="7" id="KW-1185">Reference proteome</keyword>
<feature type="compositionally biased region" description="Pro residues" evidence="4">
    <location>
        <begin position="74"/>
        <end position="128"/>
    </location>
</feature>
<evidence type="ECO:0000256" key="4">
    <source>
        <dbReference type="SAM" id="MobiDB-lite"/>
    </source>
</evidence>
<evidence type="ECO:0000256" key="2">
    <source>
        <dbReference type="ARBA" id="ARBA00022525"/>
    </source>
</evidence>
<dbReference type="EMBL" id="OX459961">
    <property type="protein sequence ID" value="CAI9166260.1"/>
    <property type="molecule type" value="Genomic_DNA"/>
</dbReference>
<name>A0ABN8YXD5_RANTA</name>
<sequence>MLLILLSVAFLALSSVQGSVSESSSEESLGTVLDATSSDSSSDEEFFIRSRGKHRGRRGQPPSPIDENEDEEAPPGPPPPGPPPPGPPPPGPPPPGPPPPRPPPPNDEPQPRPPPPSDEPQPNPPPPEEQPEQSPDEDSPSE</sequence>
<dbReference type="Pfam" id="PF15240">
    <property type="entry name" value="Pro-rich"/>
    <property type="match status" value="1"/>
</dbReference>
<feature type="compositionally biased region" description="Acidic residues" evidence="4">
    <location>
        <begin position="129"/>
        <end position="142"/>
    </location>
</feature>
<comment type="subcellular location">
    <subcellularLocation>
        <location evidence="1">Secreted</location>
    </subcellularLocation>
</comment>
<dbReference type="InterPro" id="IPR026086">
    <property type="entry name" value="Pro-rich"/>
</dbReference>